<dbReference type="OrthoDB" id="1749943at2759"/>
<proteinExistence type="predicted"/>
<sequence>MLLSATASMLASHAATYSASAVDNAIIDCRLDIHAIAPPAKVNTKPVVLLRCSGSFAQSLSQNPSSTTSLASVCFLE</sequence>
<organism evidence="1 2">
    <name type="scientific">Phytophthora rubi</name>
    <dbReference type="NCBI Taxonomy" id="129364"/>
    <lineage>
        <taxon>Eukaryota</taxon>
        <taxon>Sar</taxon>
        <taxon>Stramenopiles</taxon>
        <taxon>Oomycota</taxon>
        <taxon>Peronosporomycetes</taxon>
        <taxon>Peronosporales</taxon>
        <taxon>Peronosporaceae</taxon>
        <taxon>Phytophthora</taxon>
    </lineage>
</organism>
<dbReference type="EMBL" id="QXFU01009466">
    <property type="protein sequence ID" value="KAE8954873.1"/>
    <property type="molecule type" value="Genomic_DNA"/>
</dbReference>
<name>A0A6A3GCU2_9STRA</name>
<reference evidence="1 2" key="1">
    <citation type="submission" date="2018-09" db="EMBL/GenBank/DDBJ databases">
        <title>Genomic investigation of the strawberry pathogen Phytophthora fragariae indicates pathogenicity is determined by transcriptional variation in three key races.</title>
        <authorList>
            <person name="Adams T.M."/>
            <person name="Armitage A.D."/>
            <person name="Sobczyk M.K."/>
            <person name="Bates H.J."/>
            <person name="Dunwell J.M."/>
            <person name="Nellist C.F."/>
            <person name="Harrison R.J."/>
        </authorList>
    </citation>
    <scope>NUCLEOTIDE SEQUENCE [LARGE SCALE GENOMIC DNA]</scope>
    <source>
        <strain evidence="1 2">SCRP324</strain>
    </source>
</reference>
<protein>
    <submittedName>
        <fullName evidence="1">Uncharacterized protein</fullName>
    </submittedName>
</protein>
<gene>
    <name evidence="1" type="ORF">PR002_g31966</name>
</gene>
<comment type="caution">
    <text evidence="1">The sequence shown here is derived from an EMBL/GenBank/DDBJ whole genome shotgun (WGS) entry which is preliminary data.</text>
</comment>
<dbReference type="Proteomes" id="UP000435112">
    <property type="component" value="Unassembled WGS sequence"/>
</dbReference>
<evidence type="ECO:0000313" key="1">
    <source>
        <dbReference type="EMBL" id="KAE8954873.1"/>
    </source>
</evidence>
<dbReference type="AlphaFoldDB" id="A0A6A3GCU2"/>
<evidence type="ECO:0000313" key="2">
    <source>
        <dbReference type="Proteomes" id="UP000435112"/>
    </source>
</evidence>
<accession>A0A6A3GCU2</accession>